<evidence type="ECO:0000256" key="2">
    <source>
        <dbReference type="ARBA" id="ARBA00022695"/>
    </source>
</evidence>
<dbReference type="Pfam" id="PF00078">
    <property type="entry name" value="RVT_1"/>
    <property type="match status" value="1"/>
</dbReference>
<comment type="caution">
    <text evidence="8">The sequence shown here is derived from an EMBL/GenBank/DDBJ whole genome shotgun (WGS) entry which is preliminary data.</text>
</comment>
<dbReference type="InterPro" id="IPR043128">
    <property type="entry name" value="Rev_trsase/Diguanyl_cyclase"/>
</dbReference>
<keyword evidence="6 8" id="KW-0695">RNA-directed DNA polymerase</keyword>
<keyword evidence="4" id="KW-0255">Endonuclease</keyword>
<dbReference type="Gene3D" id="3.10.10.10">
    <property type="entry name" value="HIV Type 1 Reverse Transcriptase, subunit A, domain 1"/>
    <property type="match status" value="1"/>
</dbReference>
<dbReference type="PROSITE" id="PS50878">
    <property type="entry name" value="RT_POL"/>
    <property type="match status" value="1"/>
</dbReference>
<dbReference type="InterPro" id="IPR000477">
    <property type="entry name" value="RT_dom"/>
</dbReference>
<dbReference type="SUPFAM" id="SSF56672">
    <property type="entry name" value="DNA/RNA polymerases"/>
    <property type="match status" value="1"/>
</dbReference>
<name>A0ABQ5DCG3_9ASTR</name>
<gene>
    <name evidence="8" type="ORF">Tco_0927113</name>
</gene>
<dbReference type="Gene3D" id="3.30.70.270">
    <property type="match status" value="1"/>
</dbReference>
<keyword evidence="9" id="KW-1185">Reference proteome</keyword>
<organism evidence="8 9">
    <name type="scientific">Tanacetum coccineum</name>
    <dbReference type="NCBI Taxonomy" id="301880"/>
    <lineage>
        <taxon>Eukaryota</taxon>
        <taxon>Viridiplantae</taxon>
        <taxon>Streptophyta</taxon>
        <taxon>Embryophyta</taxon>
        <taxon>Tracheophyta</taxon>
        <taxon>Spermatophyta</taxon>
        <taxon>Magnoliopsida</taxon>
        <taxon>eudicotyledons</taxon>
        <taxon>Gunneridae</taxon>
        <taxon>Pentapetalae</taxon>
        <taxon>asterids</taxon>
        <taxon>campanulids</taxon>
        <taxon>Asterales</taxon>
        <taxon>Asteraceae</taxon>
        <taxon>Asteroideae</taxon>
        <taxon>Anthemideae</taxon>
        <taxon>Anthemidinae</taxon>
        <taxon>Tanacetum</taxon>
    </lineage>
</organism>
<keyword evidence="1" id="KW-0808">Transferase</keyword>
<dbReference type="GO" id="GO:0003964">
    <property type="term" value="F:RNA-directed DNA polymerase activity"/>
    <property type="evidence" value="ECO:0007669"/>
    <property type="project" value="UniProtKB-KW"/>
</dbReference>
<evidence type="ECO:0000256" key="6">
    <source>
        <dbReference type="ARBA" id="ARBA00022918"/>
    </source>
</evidence>
<reference evidence="8" key="2">
    <citation type="submission" date="2022-01" db="EMBL/GenBank/DDBJ databases">
        <authorList>
            <person name="Yamashiro T."/>
            <person name="Shiraishi A."/>
            <person name="Satake H."/>
            <person name="Nakayama K."/>
        </authorList>
    </citation>
    <scope>NUCLEOTIDE SEQUENCE</scope>
</reference>
<dbReference type="InterPro" id="IPR043502">
    <property type="entry name" value="DNA/RNA_pol_sf"/>
</dbReference>
<evidence type="ECO:0000256" key="3">
    <source>
        <dbReference type="ARBA" id="ARBA00022722"/>
    </source>
</evidence>
<evidence type="ECO:0000259" key="7">
    <source>
        <dbReference type="PROSITE" id="PS50878"/>
    </source>
</evidence>
<evidence type="ECO:0000313" key="8">
    <source>
        <dbReference type="EMBL" id="GJT36694.1"/>
    </source>
</evidence>
<dbReference type="CDD" id="cd09274">
    <property type="entry name" value="RNase_HI_RT_Ty3"/>
    <property type="match status" value="1"/>
</dbReference>
<proteinExistence type="predicted"/>
<evidence type="ECO:0000313" key="9">
    <source>
        <dbReference type="Proteomes" id="UP001151760"/>
    </source>
</evidence>
<keyword evidence="5" id="KW-0378">Hydrolase</keyword>
<dbReference type="EMBL" id="BQNB010015160">
    <property type="protein sequence ID" value="GJT36694.1"/>
    <property type="molecule type" value="Genomic_DNA"/>
</dbReference>
<accession>A0ABQ5DCG3</accession>
<dbReference type="PANTHER" id="PTHR24559">
    <property type="entry name" value="TRANSPOSON TY3-I GAG-POL POLYPROTEIN"/>
    <property type="match status" value="1"/>
</dbReference>
<dbReference type="CDD" id="cd01647">
    <property type="entry name" value="RT_LTR"/>
    <property type="match status" value="1"/>
</dbReference>
<protein>
    <submittedName>
        <fullName evidence="8">Reverse transcriptase domain-containing protein</fullName>
    </submittedName>
</protein>
<evidence type="ECO:0000256" key="5">
    <source>
        <dbReference type="ARBA" id="ARBA00022801"/>
    </source>
</evidence>
<dbReference type="Pfam" id="PF17917">
    <property type="entry name" value="RT_RNaseH"/>
    <property type="match status" value="1"/>
</dbReference>
<evidence type="ECO:0000256" key="4">
    <source>
        <dbReference type="ARBA" id="ARBA00022759"/>
    </source>
</evidence>
<dbReference type="Proteomes" id="UP001151760">
    <property type="component" value="Unassembled WGS sequence"/>
</dbReference>
<dbReference type="InterPro" id="IPR041373">
    <property type="entry name" value="RT_RNaseH"/>
</dbReference>
<keyword evidence="2" id="KW-0548">Nucleotidyltransferase</keyword>
<feature type="domain" description="Reverse transcriptase" evidence="7">
    <location>
        <begin position="161"/>
        <end position="340"/>
    </location>
</feature>
<evidence type="ECO:0000256" key="1">
    <source>
        <dbReference type="ARBA" id="ARBA00022679"/>
    </source>
</evidence>
<dbReference type="InterPro" id="IPR053134">
    <property type="entry name" value="RNA-dir_DNA_polymerase"/>
</dbReference>
<keyword evidence="3" id="KW-0540">Nuclease</keyword>
<dbReference type="PANTHER" id="PTHR24559:SF427">
    <property type="entry name" value="RNA-DIRECTED DNA POLYMERASE"/>
    <property type="match status" value="1"/>
</dbReference>
<sequence length="546" mass="63809">MQSRGDVYSTNRILSVTHVSVMRKYGYWYLEEIVVRRADNILYRFKEAIARECTPESGYLKASRKSSNLELMRSGELYKFIDGMLTRLLSSLEDITKNIDMTRGCPIFLAQVTKKETEDKSEEKRLEDLPTVPGVAPVARVPYRLAPSELQELSTQLQELSDKGFIRPSSSPWRAPILFVKKKDGYFWIFIDYRELNKLTVKNQYPLLRIDDLFDQLQGSRVYSKIDLRSGYHQLRVREEDIPKTTFRTRYGHYEFQVMPFGLTNAPAIFMDLMNRVCKPYLEKFVIVFIDDILIYFKSKEEHAEHLKLILELLKKEELYAKFSKCEFWLSKVQFLGHVIDSEEAAFQLLKHKLWSAPILALPEGSENFVVYCDASRKGLGAVLMKREKVIAYASHQLKIHEKNYITHDLKLGAVVFALKMWRRYLYSTKCVLFIDHKSLLHILDQKELNMRQRRWLELLSDYDCEIRYHPRKANVVADALSLKEQNKTLRVRDLVLTIGLNLLVQILNAQVEARKEENFGTEDLCGMIKKLEQRTNGTLCLNGRS</sequence>
<reference evidence="8" key="1">
    <citation type="journal article" date="2022" name="Int. J. Mol. Sci.">
        <title>Draft Genome of Tanacetum Coccineum: Genomic Comparison of Closely Related Tanacetum-Family Plants.</title>
        <authorList>
            <person name="Yamashiro T."/>
            <person name="Shiraishi A."/>
            <person name="Nakayama K."/>
            <person name="Satake H."/>
        </authorList>
    </citation>
    <scope>NUCLEOTIDE SEQUENCE</scope>
</reference>